<dbReference type="Proteomes" id="UP000436088">
    <property type="component" value="Unassembled WGS sequence"/>
</dbReference>
<dbReference type="AlphaFoldDB" id="A0A6A2WBS3"/>
<dbReference type="PANTHER" id="PTHR47447:SF15">
    <property type="entry name" value="OS02G0120000 PROTEIN"/>
    <property type="match status" value="1"/>
</dbReference>
<dbReference type="InterPro" id="IPR011990">
    <property type="entry name" value="TPR-like_helical_dom_sf"/>
</dbReference>
<dbReference type="Gene3D" id="1.25.40.10">
    <property type="entry name" value="Tetratricopeptide repeat domain"/>
    <property type="match status" value="1"/>
</dbReference>
<reference evidence="4" key="1">
    <citation type="submission" date="2019-09" db="EMBL/GenBank/DDBJ databases">
        <title>Draft genome information of white flower Hibiscus syriacus.</title>
        <authorList>
            <person name="Kim Y.-M."/>
        </authorList>
    </citation>
    <scope>NUCLEOTIDE SEQUENCE [LARGE SCALE GENOMIC DNA]</scope>
    <source>
        <strain evidence="4">YM2019G1</strain>
    </source>
</reference>
<feature type="repeat" description="PPR" evidence="3">
    <location>
        <begin position="103"/>
        <end position="137"/>
    </location>
</feature>
<evidence type="ECO:0000256" key="2">
    <source>
        <dbReference type="ARBA" id="ARBA00022737"/>
    </source>
</evidence>
<keyword evidence="5" id="KW-1185">Reference proteome</keyword>
<comment type="caution">
    <text evidence="4">The sequence shown here is derived from an EMBL/GenBank/DDBJ whole genome shotgun (WGS) entry which is preliminary data.</text>
</comment>
<dbReference type="EMBL" id="VEPZ02001787">
    <property type="protein sequence ID" value="KAE8654341.1"/>
    <property type="molecule type" value="Genomic_DNA"/>
</dbReference>
<dbReference type="NCBIfam" id="TIGR00756">
    <property type="entry name" value="PPR"/>
    <property type="match status" value="2"/>
</dbReference>
<evidence type="ECO:0000256" key="1">
    <source>
        <dbReference type="ARBA" id="ARBA00007626"/>
    </source>
</evidence>
<name>A0A6A2WBS3_HIBSY</name>
<accession>A0A6A2WBS3</accession>
<dbReference type="PROSITE" id="PS51375">
    <property type="entry name" value="PPR"/>
    <property type="match status" value="1"/>
</dbReference>
<evidence type="ECO:0000256" key="3">
    <source>
        <dbReference type="PROSITE-ProRule" id="PRU00708"/>
    </source>
</evidence>
<dbReference type="Pfam" id="PF01535">
    <property type="entry name" value="PPR"/>
    <property type="match status" value="2"/>
</dbReference>
<evidence type="ECO:0000313" key="4">
    <source>
        <dbReference type="EMBL" id="KAE8654341.1"/>
    </source>
</evidence>
<evidence type="ECO:0000313" key="5">
    <source>
        <dbReference type="Proteomes" id="UP000436088"/>
    </source>
</evidence>
<comment type="similarity">
    <text evidence="1">Belongs to the PPR family. P subfamily.</text>
</comment>
<dbReference type="PANTHER" id="PTHR47447">
    <property type="entry name" value="OS03G0856100 PROTEIN"/>
    <property type="match status" value="1"/>
</dbReference>
<keyword evidence="2" id="KW-0677">Repeat</keyword>
<sequence length="250" mass="28172">MSASGIFKGGRLTVKNGGWLGMKACGIGKTWVQRWEADFSKHDESEALISQAVSKLKSRERDLTQFYCNLIESCSKHESKQGFNEAYGYLSELVRNSSSMYVKRQCFKSMVSILCEMGQPNEALNVVEDMRKNGVKPSLFEFRFLLYGYGKMGCFEDMERMVNKMEMEGFEVDTICSNMVLLSYGAFTKLSKIAFPANNYLFCEAAMTGMRSCSHEEKLMRSVSKQQKSERGEGGDGQVVSGWSFDVVIS</sequence>
<organism evidence="4 5">
    <name type="scientific">Hibiscus syriacus</name>
    <name type="common">Rose of Sharon</name>
    <dbReference type="NCBI Taxonomy" id="106335"/>
    <lineage>
        <taxon>Eukaryota</taxon>
        <taxon>Viridiplantae</taxon>
        <taxon>Streptophyta</taxon>
        <taxon>Embryophyta</taxon>
        <taxon>Tracheophyta</taxon>
        <taxon>Spermatophyta</taxon>
        <taxon>Magnoliopsida</taxon>
        <taxon>eudicotyledons</taxon>
        <taxon>Gunneridae</taxon>
        <taxon>Pentapetalae</taxon>
        <taxon>rosids</taxon>
        <taxon>malvids</taxon>
        <taxon>Malvales</taxon>
        <taxon>Malvaceae</taxon>
        <taxon>Malvoideae</taxon>
        <taxon>Hibiscus</taxon>
    </lineage>
</organism>
<proteinExistence type="inferred from homology"/>
<protein>
    <submittedName>
        <fullName evidence="4">Pentatricopeptide repeat-containing protein</fullName>
    </submittedName>
</protein>
<gene>
    <name evidence="4" type="ORF">F3Y22_tig00117048pilonHSYRG00041</name>
</gene>
<dbReference type="InterPro" id="IPR002885">
    <property type="entry name" value="PPR_rpt"/>
</dbReference>